<dbReference type="InterPro" id="IPR002477">
    <property type="entry name" value="Peptidoglycan-bd-like"/>
</dbReference>
<dbReference type="PANTHER" id="PTHR41533:SF2">
    <property type="entry name" value="BLR7131 PROTEIN"/>
    <property type="match status" value="1"/>
</dbReference>
<comment type="pathway">
    <text evidence="1 7">Cell wall biogenesis; peptidoglycan biosynthesis.</text>
</comment>
<dbReference type="SUPFAM" id="SSF47090">
    <property type="entry name" value="PGBD-like"/>
    <property type="match status" value="1"/>
</dbReference>
<comment type="similarity">
    <text evidence="2">Belongs to the YkuD family.</text>
</comment>
<feature type="domain" description="L,D-TPase catalytic" evidence="9">
    <location>
        <begin position="297"/>
        <end position="473"/>
    </location>
</feature>
<dbReference type="SUPFAM" id="SSF141523">
    <property type="entry name" value="L,D-transpeptidase catalytic domain-like"/>
    <property type="match status" value="1"/>
</dbReference>
<dbReference type="Pfam" id="PF01471">
    <property type="entry name" value="PG_binding_1"/>
    <property type="match status" value="1"/>
</dbReference>
<organism evidence="10 11">
    <name type="scientific">Cereibacter sphaeroides</name>
    <name type="common">Rhodobacter sphaeroides</name>
    <dbReference type="NCBI Taxonomy" id="1063"/>
    <lineage>
        <taxon>Bacteria</taxon>
        <taxon>Pseudomonadati</taxon>
        <taxon>Pseudomonadota</taxon>
        <taxon>Alphaproteobacteria</taxon>
        <taxon>Rhodobacterales</taxon>
        <taxon>Paracoccaceae</taxon>
        <taxon>Cereibacter</taxon>
    </lineage>
</organism>
<dbReference type="InterPro" id="IPR045380">
    <property type="entry name" value="LD_TPept_scaffold_dom"/>
</dbReference>
<dbReference type="Gene3D" id="2.40.440.10">
    <property type="entry name" value="L,D-transpeptidase catalytic domain-like"/>
    <property type="match status" value="1"/>
</dbReference>
<gene>
    <name evidence="10" type="ORF">DI533_01710</name>
</gene>
<dbReference type="GO" id="GO:0008360">
    <property type="term" value="P:regulation of cell shape"/>
    <property type="evidence" value="ECO:0007669"/>
    <property type="project" value="UniProtKB-UniRule"/>
</dbReference>
<feature type="signal peptide" evidence="8">
    <location>
        <begin position="1"/>
        <end position="31"/>
    </location>
</feature>
<name>A0A2W5S8R3_CERSP</name>
<evidence type="ECO:0000256" key="4">
    <source>
        <dbReference type="ARBA" id="ARBA00022960"/>
    </source>
</evidence>
<keyword evidence="8" id="KW-0732">Signal</keyword>
<dbReference type="AlphaFoldDB" id="A0A2W5S8R3"/>
<dbReference type="GO" id="GO:0071555">
    <property type="term" value="P:cell wall organization"/>
    <property type="evidence" value="ECO:0007669"/>
    <property type="project" value="UniProtKB-UniRule"/>
</dbReference>
<accession>A0A2W5S8R3</accession>
<keyword evidence="6 7" id="KW-0961">Cell wall biogenesis/degradation</keyword>
<dbReference type="GO" id="GO:0004180">
    <property type="term" value="F:carboxypeptidase activity"/>
    <property type="evidence" value="ECO:0007669"/>
    <property type="project" value="UniProtKB-ARBA"/>
</dbReference>
<dbReference type="GO" id="GO:0009252">
    <property type="term" value="P:peptidoglycan biosynthetic process"/>
    <property type="evidence" value="ECO:0007669"/>
    <property type="project" value="UniProtKB-UniPathway"/>
</dbReference>
<keyword evidence="5 7" id="KW-0573">Peptidoglycan synthesis</keyword>
<dbReference type="Gene3D" id="1.10.101.10">
    <property type="entry name" value="PGBD-like superfamily/PGBD"/>
    <property type="match status" value="1"/>
</dbReference>
<dbReference type="Proteomes" id="UP000248975">
    <property type="component" value="Unassembled WGS sequence"/>
</dbReference>
<dbReference type="EMBL" id="QFQS01000001">
    <property type="protein sequence ID" value="PZQ99421.1"/>
    <property type="molecule type" value="Genomic_DNA"/>
</dbReference>
<dbReference type="Pfam" id="PF03734">
    <property type="entry name" value="YkuD"/>
    <property type="match status" value="1"/>
</dbReference>
<evidence type="ECO:0000256" key="7">
    <source>
        <dbReference type="PROSITE-ProRule" id="PRU01373"/>
    </source>
</evidence>
<feature type="active site" description="Nucleophile" evidence="7">
    <location>
        <position position="448"/>
    </location>
</feature>
<feature type="active site" description="Proton donor/acceptor" evidence="7">
    <location>
        <position position="429"/>
    </location>
</feature>
<dbReference type="PANTHER" id="PTHR41533">
    <property type="entry name" value="L,D-TRANSPEPTIDASE HI_1667-RELATED"/>
    <property type="match status" value="1"/>
</dbReference>
<dbReference type="Pfam" id="PF20142">
    <property type="entry name" value="Scaffold"/>
    <property type="match status" value="1"/>
</dbReference>
<dbReference type="InterPro" id="IPR005490">
    <property type="entry name" value="LD_TPept_cat_dom"/>
</dbReference>
<evidence type="ECO:0000256" key="2">
    <source>
        <dbReference type="ARBA" id="ARBA00005992"/>
    </source>
</evidence>
<proteinExistence type="inferred from homology"/>
<dbReference type="InterPro" id="IPR052905">
    <property type="entry name" value="LD-transpeptidase_YkuD-like"/>
</dbReference>
<protein>
    <submittedName>
        <fullName evidence="10">Murein L,D-transpeptidase</fullName>
    </submittedName>
</protein>
<dbReference type="GO" id="GO:0016740">
    <property type="term" value="F:transferase activity"/>
    <property type="evidence" value="ECO:0007669"/>
    <property type="project" value="UniProtKB-KW"/>
</dbReference>
<evidence type="ECO:0000259" key="9">
    <source>
        <dbReference type="PROSITE" id="PS52029"/>
    </source>
</evidence>
<dbReference type="UniPathway" id="UPA00219"/>
<evidence type="ECO:0000256" key="5">
    <source>
        <dbReference type="ARBA" id="ARBA00022984"/>
    </source>
</evidence>
<keyword evidence="4 7" id="KW-0133">Cell shape</keyword>
<evidence type="ECO:0000313" key="10">
    <source>
        <dbReference type="EMBL" id="PZQ99421.1"/>
    </source>
</evidence>
<dbReference type="InterPro" id="IPR038063">
    <property type="entry name" value="Transpep_catalytic_dom"/>
</dbReference>
<keyword evidence="3" id="KW-0808">Transferase</keyword>
<comment type="caution">
    <text evidence="10">The sequence shown here is derived from an EMBL/GenBank/DDBJ whole genome shotgun (WGS) entry which is preliminary data.</text>
</comment>
<sequence length="537" mass="60274">MTQTCRRPPMPLWLCATFLIISLIAPQVSLASEAQTTAFRQAVAEAAAEDEALAAFYRDNDYQAIWTDADDSARRGALLTALSHADDHALPVNRYDPDQLVGALRSAWSERDRGRIEVRMSRAFLDYARDVQTGALMPAKVDAGILREVPVRDRREQIAAFSKADPVAYLQALPPRTPEYALLMRERLLLQKRIADGGWGPTVSSKSLQPGDFGQAVVQLRDRLVAMGMMGQTASQDYDGPLIRAVQQFQYLHGLATDGVAGADTVQEINVSPEQRLKSVVVAMERERWMNIDRGDRYIWVNLPDFSTRIVDHGKITFQTRSVIGKNDPDRRTPEFSDQMEYMVVNPSWNVPRSITTKEYLPLLKSNPNAAGHLKIVDRNGRVVPRSQINFAAYTARNFPYSMRQPPSDGNALGKVKFMFPNVNNIYLHDTPQKELFTQPVRAYSHGCIRLNDPFDFAYALLAVQSDDPQGLFSQHLKTDVETVIKLDVPVPVHLVYFTAYPTAKGQMTYRRDVYGRDARIFEALTEAGVALEPVQG</sequence>
<reference evidence="10 11" key="1">
    <citation type="submission" date="2017-08" db="EMBL/GenBank/DDBJ databases">
        <title>Infants hospitalized years apart are colonized by the same room-sourced microbial strains.</title>
        <authorList>
            <person name="Brooks B."/>
            <person name="Olm M.R."/>
            <person name="Firek B.A."/>
            <person name="Baker R."/>
            <person name="Thomas B.C."/>
            <person name="Morowitz M.J."/>
            <person name="Banfield J.F."/>
        </authorList>
    </citation>
    <scope>NUCLEOTIDE SEQUENCE [LARGE SCALE GENOMIC DNA]</scope>
    <source>
        <strain evidence="10">S2_003_000_R2_11</strain>
    </source>
</reference>
<dbReference type="CDD" id="cd16913">
    <property type="entry name" value="YkuD_like"/>
    <property type="match status" value="1"/>
</dbReference>
<evidence type="ECO:0000256" key="8">
    <source>
        <dbReference type="SAM" id="SignalP"/>
    </source>
</evidence>
<evidence type="ECO:0000256" key="3">
    <source>
        <dbReference type="ARBA" id="ARBA00022679"/>
    </source>
</evidence>
<dbReference type="InterPro" id="IPR036366">
    <property type="entry name" value="PGBDSf"/>
</dbReference>
<evidence type="ECO:0000313" key="11">
    <source>
        <dbReference type="Proteomes" id="UP000248975"/>
    </source>
</evidence>
<dbReference type="PROSITE" id="PS52029">
    <property type="entry name" value="LD_TPASE"/>
    <property type="match status" value="1"/>
</dbReference>
<feature type="chain" id="PRO_5015840498" evidence="8">
    <location>
        <begin position="32"/>
        <end position="537"/>
    </location>
</feature>
<evidence type="ECO:0000256" key="1">
    <source>
        <dbReference type="ARBA" id="ARBA00004752"/>
    </source>
</evidence>
<evidence type="ECO:0000256" key="6">
    <source>
        <dbReference type="ARBA" id="ARBA00023316"/>
    </source>
</evidence>
<dbReference type="InterPro" id="IPR036365">
    <property type="entry name" value="PGBD-like_sf"/>
</dbReference>